<protein>
    <submittedName>
        <fullName evidence="1">Uncharacterized protein</fullName>
    </submittedName>
</protein>
<dbReference type="EMBL" id="CP013387">
    <property type="protein sequence ID" value="AOJ05527.1"/>
    <property type="molecule type" value="Genomic_DNA"/>
</dbReference>
<organism evidence="1 2">
    <name type="scientific">Burkholderia mayonis</name>
    <dbReference type="NCBI Taxonomy" id="1385591"/>
    <lineage>
        <taxon>Bacteria</taxon>
        <taxon>Pseudomonadati</taxon>
        <taxon>Pseudomonadota</taxon>
        <taxon>Betaproteobacteria</taxon>
        <taxon>Burkholderiales</taxon>
        <taxon>Burkholderiaceae</taxon>
        <taxon>Burkholderia</taxon>
        <taxon>pseudomallei group</taxon>
    </lineage>
</organism>
<reference evidence="1 2" key="1">
    <citation type="submission" date="2015-12" db="EMBL/GenBank/DDBJ databases">
        <title>Diversity of Burkholderia near neighbor genomes.</title>
        <authorList>
            <person name="Sahl J."/>
            <person name="Wagner D."/>
            <person name="Keim P."/>
        </authorList>
    </citation>
    <scope>NUCLEOTIDE SEQUENCE [LARGE SCALE GENOMIC DNA]</scope>
    <source>
        <strain evidence="1 2">BDU6</strain>
    </source>
</reference>
<dbReference type="Proteomes" id="UP000062519">
    <property type="component" value="Chromosome 2"/>
</dbReference>
<evidence type="ECO:0000313" key="1">
    <source>
        <dbReference type="EMBL" id="AOJ05527.1"/>
    </source>
</evidence>
<accession>A0A1B4FPC1</accession>
<proteinExistence type="predicted"/>
<evidence type="ECO:0000313" key="2">
    <source>
        <dbReference type="Proteomes" id="UP000062519"/>
    </source>
</evidence>
<gene>
    <name evidence="1" type="ORF">WS70_28055</name>
</gene>
<sequence length="100" mass="10710">MYIGAGGALRRCSLNSASSAMRLDERCLADDVAEMLVDADAAIEPRFGEAWAMRESTGDELQQIVVTAARETALDALVDVEDRGDEAVEIFATRGQACLS</sequence>
<dbReference type="AlphaFoldDB" id="A0A1B4FPC1"/>
<keyword evidence="2" id="KW-1185">Reference proteome</keyword>
<name>A0A1B4FPC1_9BURK</name>
<dbReference type="KEGG" id="buu:WS70_28055"/>